<sequence length="103" mass="11448">MKLLLIPLLCAGPLFIVPSAPVQASTVERACRQSDRSASSPSLCRCIGKVAKASLSNSEQRTVAKWFDDPHQAQVIRQSDNRSDERLWLRYKAFGERAARTCS</sequence>
<dbReference type="AlphaFoldDB" id="A0A6L6WE25"/>
<accession>A0A6L6WE25</accession>
<proteinExistence type="predicted"/>
<keyword evidence="3" id="KW-1185">Reference proteome</keyword>
<dbReference type="EMBL" id="WQLV01000005">
    <property type="protein sequence ID" value="MVO16086.1"/>
    <property type="molecule type" value="Genomic_DNA"/>
</dbReference>
<evidence type="ECO:0000313" key="2">
    <source>
        <dbReference type="EMBL" id="MVO16086.1"/>
    </source>
</evidence>
<comment type="caution">
    <text evidence="2">The sequence shown here is derived from an EMBL/GenBank/DDBJ whole genome shotgun (WGS) entry which is preliminary data.</text>
</comment>
<gene>
    <name evidence="2" type="ORF">GO984_09705</name>
</gene>
<feature type="chain" id="PRO_5026672973" evidence="1">
    <location>
        <begin position="25"/>
        <end position="103"/>
    </location>
</feature>
<evidence type="ECO:0000313" key="3">
    <source>
        <dbReference type="Proteomes" id="UP000478892"/>
    </source>
</evidence>
<dbReference type="RefSeq" id="WP_157022328.1">
    <property type="nucleotide sequence ID" value="NZ_WQLV01000005.1"/>
</dbReference>
<evidence type="ECO:0000256" key="1">
    <source>
        <dbReference type="SAM" id="SignalP"/>
    </source>
</evidence>
<dbReference type="Proteomes" id="UP000478892">
    <property type="component" value="Unassembled WGS sequence"/>
</dbReference>
<protein>
    <submittedName>
        <fullName evidence="2">Uncharacterized protein</fullName>
    </submittedName>
</protein>
<organism evidence="2 3">
    <name type="scientific">Parasedimentitalea huanghaiensis</name>
    <dbReference type="NCBI Taxonomy" id="2682100"/>
    <lineage>
        <taxon>Bacteria</taxon>
        <taxon>Pseudomonadati</taxon>
        <taxon>Pseudomonadota</taxon>
        <taxon>Alphaproteobacteria</taxon>
        <taxon>Rhodobacterales</taxon>
        <taxon>Paracoccaceae</taxon>
        <taxon>Parasedimentitalea</taxon>
    </lineage>
</organism>
<reference evidence="2 3" key="1">
    <citation type="submission" date="2019-12" db="EMBL/GenBank/DDBJ databases">
        <authorList>
            <person name="Zhang Y.-J."/>
        </authorList>
    </citation>
    <scope>NUCLEOTIDE SEQUENCE [LARGE SCALE GENOMIC DNA]</scope>
    <source>
        <strain evidence="2 3">CY05</strain>
    </source>
</reference>
<keyword evidence="1" id="KW-0732">Signal</keyword>
<name>A0A6L6WE25_9RHOB</name>
<feature type="signal peptide" evidence="1">
    <location>
        <begin position="1"/>
        <end position="24"/>
    </location>
</feature>